<sequence>MLSVILKEKINGEVSLTFSVPSDHPDSEQIKYGNRIVWHDMDNIPRCFVISEEEESHDSNGLIREFYTEELAVCELNDDIVTDVRPNNTTAKDALDRILANSLWEVGTVDNLGTASTNVYYESAMAGIQKVIESWGGEVRFRVSIADDNTITGRYVDLFERLGSDTGKRFEYSKDLTSVTRTVDMKSVKTALYGRGKGEETDSGGYGRRITFKGVEWSKLDRDPTEKPAGQEYVEDFVAMTRWGHRNPDGTYRHRYGVYVNEEIEDPEELLQETWKQLQEVNDPLITYEMSVVNLEHLYDHEVIRLGDTVRVIDNNFAWDVRVEARVIELERDLLRPENTSVTLGNAVGELGNIVRQIESKIDKKVATGDVVDWLQSELDLAKKRVISATSHLYLGDSQQYPGLFIPNAKESDSPTEAVYLTSGGMLLSDSTLPDGSFNWRTAITGKGINANEINAGTLNAELVNIQSIGTDRSIYLKDGQFKTYYNGKHSLSVGAYSMTIYDHGMYDPNPSYTEAGTVGLMWLSSGSDTGNNSSYRGLGVVTYKDFINLGFAKSDGNGEYTSQPILRVNRASKLSQFYGPASDSKDDYIDMQIFADSRPRSENTQGGIFDAPGIRIHRGIFPNSNPSSYVSGVQVYISDYEDQGVEGSFKVNLIEGESNYNTIFNLDRSHLYIEPTLLQIGPDTCKINVHRNVARWQQSDSNYILQASNGNVAIYAGGQAKHTFYANGTKSGGSIELDGKNWGMSPIDSPRILIEDVIFDQEIKPEGVTITLDERLSKALDGKYDVFPSRGDVIVTDKSANSFVVQGEGIVSLRIIGTRKGTNQYFEDMSIYEDIVEEGNNADTSRTKDQPNKSKANSASSGESTRDHD</sequence>
<evidence type="ECO:0000256" key="1">
    <source>
        <dbReference type="SAM" id="MobiDB-lite"/>
    </source>
</evidence>
<keyword evidence="4" id="KW-1185">Reference proteome</keyword>
<protein>
    <submittedName>
        <fullName evidence="3">Phage tail protein</fullName>
    </submittedName>
</protein>
<feature type="region of interest" description="Disordered" evidence="1">
    <location>
        <begin position="841"/>
        <end position="870"/>
    </location>
</feature>
<evidence type="ECO:0000259" key="2">
    <source>
        <dbReference type="Pfam" id="PF06605"/>
    </source>
</evidence>
<organism evidence="3 4">
    <name type="scientific">Polycladospora coralii</name>
    <dbReference type="NCBI Taxonomy" id="2771432"/>
    <lineage>
        <taxon>Bacteria</taxon>
        <taxon>Bacillati</taxon>
        <taxon>Bacillota</taxon>
        <taxon>Bacilli</taxon>
        <taxon>Bacillales</taxon>
        <taxon>Thermoactinomycetaceae</taxon>
        <taxon>Polycladospora</taxon>
    </lineage>
</organism>
<reference evidence="3" key="1">
    <citation type="submission" date="2020-09" db="EMBL/GenBank/DDBJ databases">
        <title>A novel bacterium of genus Hazenella, isolated from South China Sea.</title>
        <authorList>
            <person name="Huang H."/>
            <person name="Mo K."/>
            <person name="Hu Y."/>
        </authorList>
    </citation>
    <scope>NUCLEOTIDE SEQUENCE</scope>
    <source>
        <strain evidence="3">IB182357</strain>
    </source>
</reference>
<dbReference type="InterPro" id="IPR010572">
    <property type="entry name" value="Tail_dom"/>
</dbReference>
<accession>A0A926NBB1</accession>
<feature type="domain" description="Tail spike" evidence="2">
    <location>
        <begin position="74"/>
        <end position="357"/>
    </location>
</feature>
<comment type="caution">
    <text evidence="3">The sequence shown here is derived from an EMBL/GenBank/DDBJ whole genome shotgun (WGS) entry which is preliminary data.</text>
</comment>
<evidence type="ECO:0000313" key="3">
    <source>
        <dbReference type="EMBL" id="MBD1373746.1"/>
    </source>
</evidence>
<evidence type="ECO:0000313" key="4">
    <source>
        <dbReference type="Proteomes" id="UP000661691"/>
    </source>
</evidence>
<dbReference type="NCBIfam" id="TIGR01665">
    <property type="entry name" value="put_anti_recept"/>
    <property type="match status" value="1"/>
</dbReference>
<dbReference type="RefSeq" id="WP_191142743.1">
    <property type="nucleotide sequence ID" value="NZ_JACXAH010000037.1"/>
</dbReference>
<gene>
    <name evidence="3" type="ORF">IC620_15475</name>
</gene>
<dbReference type="Proteomes" id="UP000661691">
    <property type="component" value="Unassembled WGS sequence"/>
</dbReference>
<proteinExistence type="predicted"/>
<name>A0A926NBB1_9BACL</name>
<dbReference type="AlphaFoldDB" id="A0A926NBB1"/>
<dbReference type="EMBL" id="JACXAH010000037">
    <property type="protein sequence ID" value="MBD1373746.1"/>
    <property type="molecule type" value="Genomic_DNA"/>
</dbReference>
<feature type="compositionally biased region" description="Polar residues" evidence="1">
    <location>
        <begin position="854"/>
        <end position="864"/>
    </location>
</feature>
<dbReference type="InterPro" id="IPR007119">
    <property type="entry name" value="Phage_tail_spike_N"/>
</dbReference>
<dbReference type="Pfam" id="PF06605">
    <property type="entry name" value="Prophage_tail"/>
    <property type="match status" value="1"/>
</dbReference>